<dbReference type="Gene3D" id="2.60.40.4070">
    <property type="match status" value="1"/>
</dbReference>
<dbReference type="EMBL" id="BAABFN010000002">
    <property type="protein sequence ID" value="GAA4306070.1"/>
    <property type="molecule type" value="Genomic_DNA"/>
</dbReference>
<gene>
    <name evidence="7" type="ORF">GCM10023143_11750</name>
</gene>
<comment type="cofactor">
    <cofactor evidence="1">
        <name>Ca(2+)</name>
        <dbReference type="ChEBI" id="CHEBI:29108"/>
    </cofactor>
</comment>
<dbReference type="Gene3D" id="2.60.120.200">
    <property type="match status" value="3"/>
</dbReference>
<dbReference type="PANTHER" id="PTHR19277:SF125">
    <property type="entry name" value="B6"/>
    <property type="match status" value="1"/>
</dbReference>
<keyword evidence="4" id="KW-0106">Calcium</keyword>
<reference evidence="8" key="1">
    <citation type="journal article" date="2019" name="Int. J. Syst. Evol. Microbiol.">
        <title>The Global Catalogue of Microorganisms (GCM) 10K type strain sequencing project: providing services to taxonomists for standard genome sequencing and annotation.</title>
        <authorList>
            <consortium name="The Broad Institute Genomics Platform"/>
            <consortium name="The Broad Institute Genome Sequencing Center for Infectious Disease"/>
            <person name="Wu L."/>
            <person name="Ma J."/>
        </authorList>
    </citation>
    <scope>NUCLEOTIDE SEQUENCE [LARGE SCALE GENOMIC DNA]</scope>
    <source>
        <strain evidence="8">JCM 17664</strain>
    </source>
</reference>
<dbReference type="Proteomes" id="UP001501207">
    <property type="component" value="Unassembled WGS sequence"/>
</dbReference>
<dbReference type="InterPro" id="IPR006558">
    <property type="entry name" value="LamG-like"/>
</dbReference>
<keyword evidence="3" id="KW-0732">Signal</keyword>
<dbReference type="NCBIfam" id="TIGR04183">
    <property type="entry name" value="Por_Secre_tail"/>
    <property type="match status" value="1"/>
</dbReference>
<evidence type="ECO:0000256" key="3">
    <source>
        <dbReference type="ARBA" id="ARBA00022729"/>
    </source>
</evidence>
<protein>
    <recommendedName>
        <fullName evidence="6">LamG-like jellyroll fold domain-containing protein</fullName>
    </recommendedName>
</protein>
<evidence type="ECO:0000313" key="7">
    <source>
        <dbReference type="EMBL" id="GAA4306070.1"/>
    </source>
</evidence>
<proteinExistence type="predicted"/>
<evidence type="ECO:0000313" key="8">
    <source>
        <dbReference type="Proteomes" id="UP001501207"/>
    </source>
</evidence>
<evidence type="ECO:0000256" key="5">
    <source>
        <dbReference type="ARBA" id="ARBA00023157"/>
    </source>
</evidence>
<dbReference type="Pfam" id="PF13385">
    <property type="entry name" value="Laminin_G_3"/>
    <property type="match status" value="3"/>
</dbReference>
<dbReference type="InterPro" id="IPR013320">
    <property type="entry name" value="ConA-like_dom_sf"/>
</dbReference>
<evidence type="ECO:0000259" key="6">
    <source>
        <dbReference type="SMART" id="SM00560"/>
    </source>
</evidence>
<comment type="caution">
    <text evidence="7">The sequence shown here is derived from an EMBL/GenBank/DDBJ whole genome shotgun (WGS) entry which is preliminary data.</text>
</comment>
<dbReference type="InterPro" id="IPR026444">
    <property type="entry name" value="Secre_tail"/>
</dbReference>
<feature type="domain" description="LamG-like jellyroll fold" evidence="6">
    <location>
        <begin position="2101"/>
        <end position="2229"/>
    </location>
</feature>
<accession>A0ABP8FKP7</accession>
<name>A0ABP8FKP7_9BACT</name>
<evidence type="ECO:0000256" key="4">
    <source>
        <dbReference type="ARBA" id="ARBA00022837"/>
    </source>
</evidence>
<organism evidence="7 8">
    <name type="scientific">Compostibacter hankyongensis</name>
    <dbReference type="NCBI Taxonomy" id="1007089"/>
    <lineage>
        <taxon>Bacteria</taxon>
        <taxon>Pseudomonadati</taxon>
        <taxon>Bacteroidota</taxon>
        <taxon>Chitinophagia</taxon>
        <taxon>Chitinophagales</taxon>
        <taxon>Chitinophagaceae</taxon>
        <taxon>Compostibacter</taxon>
    </lineage>
</organism>
<dbReference type="SMART" id="SM00560">
    <property type="entry name" value="LamGL"/>
    <property type="match status" value="3"/>
</dbReference>
<keyword evidence="2" id="KW-0479">Metal-binding</keyword>
<evidence type="ECO:0000256" key="2">
    <source>
        <dbReference type="ARBA" id="ARBA00022723"/>
    </source>
</evidence>
<feature type="domain" description="LamG-like jellyroll fold" evidence="6">
    <location>
        <begin position="632"/>
        <end position="755"/>
    </location>
</feature>
<keyword evidence="5" id="KW-1015">Disulfide bond</keyword>
<sequence>MLSAFFLWSGIALMPLKASGQQATLWNSDYFDVSYNTDGGYIQIYILSYIDDDDSHHGFIDNGDQSGPGEVSSLLYSVDGRNYKVLATFSHEGEDWNPMKIVFKDTRGQRVEAKAATPVHFVRDTIKWYVGNTNKDVRSVKLHIDKWNRKGNGGGTGDDQLNINEIRNITIPQLGGLKPVHTFLENDSVRLEWSMDSNELTPYSSVRINTNHTTLFQEGTVSWVNGVASSSARLPQSDTAWDYYFHAYVYDRFGDWYIDTTYTIPGITHPDSIRAEYNKETSKMDITWTIPRPVGDQVVTSPFKLQRALKPDFSDATDIDLALFPDLKYNRDSTAYTYADDPHAEAYYRIDRDFNEDWGWSKAKSVHVTAKHAAITAASHLTLSLDDGSGHAVLNWDTTGVWTEGAAFILTRINKTDGTSTDISLGKKDYYKGEYIDSLVRPCNEYYYRLQVKPAANLGFETEDPYQTTNTVLPVRIGAISDLSVSKGYFPDRVELSWKADGGFDYYVVKRKEYGSADSYIQVASMPATGSAESSLDDAKAMPGIYYDYLVMGAVSCNNTIRYSDTLHAIGFRSPTGSLNGRVAYENGQPVTNVSIRLQNEDNTALGESIYLNGNADSYLKIAPLLAPFADSALTFEAWIKPDDPMPKNQVIFSRDGQYELGFNGSGRLYFTYNGVTLTGPYDNKDGTFIHVAGIHHRDTLMIMLNDSLIAHTVVSFSPSSDADTAVFIGRNAAGNNFTGFIDEVSVWNRSLTPTEIGRDYTRLLAGDERGLTAYWRFDETIVDQFYDLSHEGDHYHRNDGVMNPDQVIRRRDIPTPGQLSLKAYTDTTGNYEITGIPYTGSNGTVYSIVPLLGTHQFDPVEVKRTISAASSSYVVDFTDKSAFQLEGHIYYRNSTVPVEGVQFQIDGKYALEGNGDLIQTGADGKFKLSVPVGTHKVQAVKNSHVFVNAGKITDRLGKDLNYQGPVSERILYDSTTIRFAGRVAGGPEQEAYPLGHSLSRNNLGKTLSITLTLPTQGKYELSTADSTVRKDHLLPSGEGGDSSHIHHTRISWQPDQIVIYPDSATGEFVADLIPVVFNVQKVEATGWGNLLEGGNAVQLDLSNRFIKDSSVYNYEDSAQSADGSWTHTAYSDTVFYNYAYKFIKRQTPQVSLAQLDNGGNEKNYFGDSLYHSQSLTGGAIEIPLLKPAGKNADRYLFNGHPVFSQAVMYHFRIRSFEEYPFYERQDADGTKHIAQQDGKDVIDRVPTQDGSVNIQNELREGAVEADTLSLDSSGTAYYDFVAGEPATAPGDQGLKHFSFVVRFGEATDVSWAWFGDESGMQAIVTGSKQTGTDFVTAGPNRMLMILRDPPGNQSYSFAEQGSTITSSTTYSGSVDNVSDVELLTLLGQKVVTFAGVGAGFISENQTDNNAGASVHVEEHYTHTDTKASATTLITRFQTSDASTFVGAPADLFVGYSTNITYGQSDNLVIIPKTEQRAGDSVIFDPGNNYLLVEKTGISLGEQFGTLFAYPQQHIETVLIPNLKKVRNSILLPASTTDAAAQAAANAQNQEIYVSRLSPDDENFGRSNNDPVFGGSAEPAFGGGPSYKIFFPQHPALAYTNDTIMTINQYIAQWTDVLKDNEKQKLESEKIDNISFHAGNTITRSVTTSSSQTKSNSFNIIVSGSLILNSGLAINGFGLKVSATTSLGTTEGGSIDQTRDSTSTIGFQLAAGGVGEYISLDVNKTKDGTLAFRTKGGETECPYEGVDTTKYYNPGTIIGQPTAQMDKPEITVDNPVVNNVPATKSAAYTIHLINASEAAWSTDFVLGYGSTDSVRGANISVDGVSIAAGRSYPVIYGEPVTKVLTLTKGPDAMDYNNIPIILHSACQYDPTGYQATIADTVFISAHFVPSCSNVNIKSPAGNWVLNTLSPVNSGGKRYLPVTLDQFDESNSLFDHIELQYKPAAASQWVTAMQFFPDSTSDSYREAQGAKSVITNPEEINYDLVMDDALFSDQRYDVRALAVCRLGPGNLINTPSQVVSGVKDTYYPRLFGSPEPGNGILGAGDAIKLNFNEPIAAGLLTPTDFQVTGIRNGAQGDHSVAVSLDGQHDYIRTEFEKNLSGRDLTAEMWVLPDASGKGTLLSHGDANTSLELSLTEGHYLQVFLGGKKITSDQPVDYRPGEWAHVAMVYHAADSSLSAYYNFREVIHGVTAGSYNGTGPFEIGRSISTAGDYFAGKLHGLRIWTKVLPATTLQTGSLKQLSGAEDGLMAFYPMTEGKGTVIFDKAHGNNATLTGQWTTPPGKAEKLNGDGYVKLSAGTVPVDTTMDYTLELWFKGDAGQAEAALASNGRGDGTDPGGSKKLFFLGFEKGKLTFENNGFKMQADGNYLDNHWHQVSLSVNRNSGVAQLYVDGQLAKYADARNLGGIAAPYIYLGARGAYSDPDGSTPHFDRYFTGSVDEFRLWNTYMGQPLITKNSNVRLEGDEVGLMAYYPFETYFDFQNNKEMGFTLADQKKQEDDNVHVPDAVASHASESDDMAPIKDHGPVENLQFDYVVNDDALIINLEEPRQAVDKTIVTFRVKNARDQNGNTLVSPVTWTAYIDQNPLKWGDDELNLKKDVDTALQFTSYISNNGGNIQHFVLDNLPGWLTAEPAEGTVGPEGRQQIVFKVADGLNIGAYNDIVYMRNDNGETESLVVNLKVTGQEPDWKVDPGDFKFNMNLYGKIRINGIFSVDEGDMLAAFINGKCIGVTHNTYFKDNDLWYAFLTLYGNSAKQEGIEFRLWDASTGKTYLGIPSSAVSFSNNSIVGTARDPVIFDGKEMLFRNIGLDKGWNWISFGLVNPQLSIVKSTLVNGSWQPGDIVKHDERGFDQYSSTAGWVGSLPQFDNTSLFKLKASTAQSFSIYGTVPDLKKIPITVRGSRWNYISYLPPVNMTVKEALADYDAADGDVLKSLTGFAMYDSRNGWVGNLSFLEPGKGYMLYRTAKSEATFFYPATAGSLDMPATETIELNRLETPVDNNYAFSDNMTVIAGVEGDITLQPGDRIAAYEDGELMGEARAVQNNVLQAPSFFFNISGSERRDISFGVLRNGTRIAISSTVIPYMSNSRIGLLGSPLKLQFRKTDPLVISSHVKIYPNPFSSRVSIEVSFGNDNGGKAHRISLDIYDLTGHLVWRQSEKEIGDGYYKTYWNGINEAGSECASGVYLIRLMIDGVAETHKVIKAEHIH</sequence>
<keyword evidence="8" id="KW-1185">Reference proteome</keyword>
<dbReference type="SUPFAM" id="SSF49899">
    <property type="entry name" value="Concanavalin A-like lectins/glucanases"/>
    <property type="match status" value="3"/>
</dbReference>
<dbReference type="InterPro" id="IPR051360">
    <property type="entry name" value="Neuronal_Pentraxin_Related"/>
</dbReference>
<evidence type="ECO:0000256" key="1">
    <source>
        <dbReference type="ARBA" id="ARBA00001913"/>
    </source>
</evidence>
<feature type="domain" description="LamG-like jellyroll fold" evidence="6">
    <location>
        <begin position="2304"/>
        <end position="2448"/>
    </location>
</feature>
<dbReference type="PANTHER" id="PTHR19277">
    <property type="entry name" value="PENTRAXIN"/>
    <property type="match status" value="1"/>
</dbReference>